<evidence type="ECO:0000313" key="2">
    <source>
        <dbReference type="EMBL" id="KUK23666.1"/>
    </source>
</evidence>
<organism evidence="2 3">
    <name type="scientific">Thermotoga petrophila</name>
    <dbReference type="NCBI Taxonomy" id="93929"/>
    <lineage>
        <taxon>Bacteria</taxon>
        <taxon>Thermotogati</taxon>
        <taxon>Thermotogota</taxon>
        <taxon>Thermotogae</taxon>
        <taxon>Thermotogales</taxon>
        <taxon>Thermotogaceae</taxon>
        <taxon>Thermotoga</taxon>
    </lineage>
</organism>
<proteinExistence type="predicted"/>
<feature type="transmembrane region" description="Helical" evidence="1">
    <location>
        <begin position="431"/>
        <end position="449"/>
    </location>
</feature>
<evidence type="ECO:0000313" key="3">
    <source>
        <dbReference type="Proteomes" id="UP000058636"/>
    </source>
</evidence>
<feature type="transmembrane region" description="Helical" evidence="1">
    <location>
        <begin position="388"/>
        <end position="410"/>
    </location>
</feature>
<dbReference type="EMBL" id="LGFG01000010">
    <property type="protein sequence ID" value="KUK23666.1"/>
    <property type="molecule type" value="Genomic_DNA"/>
</dbReference>
<protein>
    <recommendedName>
        <fullName evidence="4">ABC-2 type transport system permease protein</fullName>
    </recommendedName>
</protein>
<name>A0A117L2V8_9THEM</name>
<feature type="transmembrane region" description="Helical" evidence="1">
    <location>
        <begin position="455"/>
        <end position="476"/>
    </location>
</feature>
<feature type="transmembrane region" description="Helical" evidence="1">
    <location>
        <begin position="234"/>
        <end position="253"/>
    </location>
</feature>
<feature type="transmembrane region" description="Helical" evidence="1">
    <location>
        <begin position="36"/>
        <end position="55"/>
    </location>
</feature>
<feature type="transmembrane region" description="Helical" evidence="1">
    <location>
        <begin position="117"/>
        <end position="138"/>
    </location>
</feature>
<feature type="transmembrane region" description="Helical" evidence="1">
    <location>
        <begin position="295"/>
        <end position="312"/>
    </location>
</feature>
<keyword evidence="1" id="KW-0472">Membrane</keyword>
<feature type="transmembrane region" description="Helical" evidence="1">
    <location>
        <begin position="318"/>
        <end position="337"/>
    </location>
</feature>
<reference evidence="2 3" key="1">
    <citation type="journal article" date="2015" name="MBio">
        <title>Genome-Resolved Metagenomic Analysis Reveals Roles for Candidate Phyla and Other Microbial Community Members in Biogeochemical Transformations in Oil Reservoirs.</title>
        <authorList>
            <person name="Hu P."/>
            <person name="Tom L."/>
            <person name="Singh A."/>
            <person name="Thomas B.C."/>
            <person name="Baker B.J."/>
            <person name="Piceno Y.M."/>
            <person name="Andersen G.L."/>
            <person name="Banfield J.F."/>
        </authorList>
    </citation>
    <scope>NUCLEOTIDE SEQUENCE [LARGE SCALE GENOMIC DNA]</scope>
    <source>
        <strain evidence="2">46_26</strain>
    </source>
</reference>
<keyword evidence="1" id="KW-0812">Transmembrane</keyword>
<comment type="caution">
    <text evidence="2">The sequence shown here is derived from an EMBL/GenBank/DDBJ whole genome shotgun (WGS) entry which is preliminary data.</text>
</comment>
<accession>A0A117L2V8</accession>
<evidence type="ECO:0000256" key="1">
    <source>
        <dbReference type="SAM" id="Phobius"/>
    </source>
</evidence>
<feature type="transmembrane region" description="Helical" evidence="1">
    <location>
        <begin position="150"/>
        <end position="174"/>
    </location>
</feature>
<evidence type="ECO:0008006" key="4">
    <source>
        <dbReference type="Google" id="ProtNLM"/>
    </source>
</evidence>
<sequence length="488" mass="54988">MSASSQSPKGDGSPQTISMRKLSVLLRYAPARGRKGLYSVLISVLMTGFLFYSLMGNNFKAILEEFGEEAFSASLSFSTTMFSVMFLLGVSFYLSNSFVLEGEIEFLLTLPIERSTIVIYQLLISLFYQFFILIMMVLNFLMYSLLMNNWMPFVTGVFHTVFLLLGGAILSVLFGRLLRTSLSRKLYSLIQLLAVFLFLILVNLPDFSVSFGRWFISNWNVFAYAVFSRENPIFLLYEILICLGTFLVFRVISRTVMFEPVLRKERMPAEKPTRFPGKGFFKKDLITLLREERSLYLLLYPIGFGVLMTFVGSPDFGLIFAIGIAALYNATMSAMLWRKEMEVWPLPKVLPVKTSEVMISKILVSSLLNSAVVSAFVIFLAVYQKQVFYIFFAPAGLSLFLFVSALGLLLSKWEKTGSLTNPAKVFSGPEILLLQLVAIGVVGVLGYALSTGSHLMFFSILLATVVGSVFGFIWAFKRIVFRAERLEE</sequence>
<dbReference type="Proteomes" id="UP000058636">
    <property type="component" value="Unassembled WGS sequence"/>
</dbReference>
<keyword evidence="1" id="KW-1133">Transmembrane helix</keyword>
<feature type="transmembrane region" description="Helical" evidence="1">
    <location>
        <begin position="75"/>
        <end position="96"/>
    </location>
</feature>
<dbReference type="AlphaFoldDB" id="A0A117L2V8"/>
<feature type="transmembrane region" description="Helical" evidence="1">
    <location>
        <begin position="358"/>
        <end position="382"/>
    </location>
</feature>
<dbReference type="PATRIC" id="fig|93930.3.peg.955"/>
<feature type="transmembrane region" description="Helical" evidence="1">
    <location>
        <begin position="186"/>
        <end position="204"/>
    </location>
</feature>
<gene>
    <name evidence="2" type="ORF">XD57_0246</name>
</gene>